<name>A0A482VIP7_ASBVE</name>
<keyword evidence="3" id="KW-1185">Reference proteome</keyword>
<feature type="region of interest" description="Disordered" evidence="1">
    <location>
        <begin position="321"/>
        <end position="348"/>
    </location>
</feature>
<evidence type="ECO:0000313" key="2">
    <source>
        <dbReference type="EMBL" id="RZC32397.1"/>
    </source>
</evidence>
<dbReference type="STRING" id="1661398.A0A482VIP7"/>
<gene>
    <name evidence="2" type="ORF">BDFB_003951</name>
</gene>
<evidence type="ECO:0000256" key="1">
    <source>
        <dbReference type="SAM" id="MobiDB-lite"/>
    </source>
</evidence>
<sequence>MDSTPNCDVVEKLLQMTGLSCNDLLIKLQQYKTRQTEKATEEKDSSLSNSSSQEEIFSDEKLCTNDKISVIREAKSCVNEVARDKDLETEISCNNHNSNDNVAIDPTIIMNKLIDVPDAVNFQDIKDLSCQDKNNKSTNSTVNEMIARDSSNKVNRQNSEDSSGSQNSKDGISTNSIVNETIKEDCSDGINFQNSDDSSSYQKDVFQSDVQCGSLQKNEAANADPIKNLHNCPSMDDHNYSNTNNNVDLEQDISTSSTDDLHKSEDNLRNIIRMQLSSLRNMKKSSTYLPDLQKRRSIFFHNLKKKRKSCDVNSVTPISVNDEIKEKRQDEENEDSKKNKDSNMNDDSLISLSDETDFVIMNVTGGVDRVTPEENTKLNITDSEERRFAVITEASKKTAIDFVSKDKIINDNNQEFSQNTTKIVRSPRKEIKNILTNYRRKMSLNYFDENRYTFASPRTEDKSKTLTVKKNISETFNEDPGINKSVKNSEKSPFISDSLEDFLNESSQLKISYSIPKLGAEEGIGERTKKSPFDNVVGKMPRTETGNEQDTPQKEKTKLIKAKTLAEMRRHFEKLKSKNKIVSAPQDIEISPLKGNPEENSNKLTSVLKYPKKITNIAPHRNSFIIYNKKKMWIPSRNKNKCVAVIDPPRRSIKEAVREKTKLSPFTPKVGQIIHRKLSLLSALNEKKPCVIKYKPGPLCRKAHLQNTESRDTWTTEIKTLPKIYFEVVPEINKPIDPCFIHLLPVFEDVVITEERTNFALSVLKLKNENVKPESFKFHVAYNNKQEKMVVRKRFQPATYKVNTPNSETNPATDVANVLNDIIRYIELKEIEDTLIKEDDTIIQEEEQKVNDGIVKAKTRKLKRKKLDLELLRLNCKVIDVATNIVDDKECTKPYCKMGCVCKSLLCETHTVNHLEDKAKKNLAKVEREFTQTLIHTDNDVILVGTGGRNRTRTSKVPKKYTDYIGDIDEIFDSPKQPIQVKEKIKVEKCTVDVLKLNLDNVIPYCLFHNMYNCFCKGEIVDWPAKIKTDTADHIPKIRIVKTKEDQHKSWYNSCARIRKVFPEYKARNKDPLYNQRLRAKSFSKEIEPRLKDVKRQQVKEFAESNVVVMNADKTQLIKKPSKRKQSFNIREDVVLKNKTDIAEPSRNNTNDAEKEYALQRRKKKLKPNAQVDDGGNSLVKYCPIFDGEIRLSVQDNQDILEIVGEENASLEYLRILPWSKVIESFRSGKLKIWGKEKPSSTLMCNAAGYFPPKSFVDIRNVQQKSDIINWILTDNLPGNKCILY</sequence>
<reference evidence="2 3" key="1">
    <citation type="submission" date="2017-03" db="EMBL/GenBank/DDBJ databases">
        <title>Genome of the blue death feigning beetle - Asbolus verrucosus.</title>
        <authorList>
            <person name="Rider S.D."/>
        </authorList>
    </citation>
    <scope>NUCLEOTIDE SEQUENCE [LARGE SCALE GENOMIC DNA]</scope>
    <source>
        <strain evidence="2">Butters</strain>
        <tissue evidence="2">Head and leg muscle</tissue>
    </source>
</reference>
<dbReference type="Proteomes" id="UP000292052">
    <property type="component" value="Unassembled WGS sequence"/>
</dbReference>
<organism evidence="2 3">
    <name type="scientific">Asbolus verrucosus</name>
    <name type="common">Desert ironclad beetle</name>
    <dbReference type="NCBI Taxonomy" id="1661398"/>
    <lineage>
        <taxon>Eukaryota</taxon>
        <taxon>Metazoa</taxon>
        <taxon>Ecdysozoa</taxon>
        <taxon>Arthropoda</taxon>
        <taxon>Hexapoda</taxon>
        <taxon>Insecta</taxon>
        <taxon>Pterygota</taxon>
        <taxon>Neoptera</taxon>
        <taxon>Endopterygota</taxon>
        <taxon>Coleoptera</taxon>
        <taxon>Polyphaga</taxon>
        <taxon>Cucujiformia</taxon>
        <taxon>Tenebrionidae</taxon>
        <taxon>Pimeliinae</taxon>
        <taxon>Asbolus</taxon>
    </lineage>
</organism>
<evidence type="ECO:0000313" key="3">
    <source>
        <dbReference type="Proteomes" id="UP000292052"/>
    </source>
</evidence>
<proteinExistence type="predicted"/>
<feature type="compositionally biased region" description="Basic and acidic residues" evidence="1">
    <location>
        <begin position="322"/>
        <end position="343"/>
    </location>
</feature>
<accession>A0A482VIP7</accession>
<comment type="caution">
    <text evidence="2">The sequence shown here is derived from an EMBL/GenBank/DDBJ whole genome shotgun (WGS) entry which is preliminary data.</text>
</comment>
<feature type="region of interest" description="Disordered" evidence="1">
    <location>
        <begin position="528"/>
        <end position="554"/>
    </location>
</feature>
<protein>
    <submittedName>
        <fullName evidence="2">Uncharacterized protein</fullName>
    </submittedName>
</protein>
<feature type="compositionally biased region" description="Polar residues" evidence="1">
    <location>
        <begin position="152"/>
        <end position="173"/>
    </location>
</feature>
<dbReference type="OrthoDB" id="6119313at2759"/>
<dbReference type="EMBL" id="QDEB01097600">
    <property type="protein sequence ID" value="RZC32397.1"/>
    <property type="molecule type" value="Genomic_DNA"/>
</dbReference>
<feature type="region of interest" description="Disordered" evidence="1">
    <location>
        <begin position="131"/>
        <end position="173"/>
    </location>
</feature>